<dbReference type="AlphaFoldDB" id="A0A381YP56"/>
<protein>
    <submittedName>
        <fullName evidence="2">Uncharacterized protein</fullName>
    </submittedName>
</protein>
<keyword evidence="1" id="KW-1133">Transmembrane helix</keyword>
<reference evidence="2" key="1">
    <citation type="submission" date="2018-05" db="EMBL/GenBank/DDBJ databases">
        <authorList>
            <person name="Lanie J.A."/>
            <person name="Ng W.-L."/>
            <person name="Kazmierczak K.M."/>
            <person name="Andrzejewski T.M."/>
            <person name="Davidsen T.M."/>
            <person name="Wayne K.J."/>
            <person name="Tettelin H."/>
            <person name="Glass J.I."/>
            <person name="Rusch D."/>
            <person name="Podicherti R."/>
            <person name="Tsui H.-C.T."/>
            <person name="Winkler M.E."/>
        </authorList>
    </citation>
    <scope>NUCLEOTIDE SEQUENCE</scope>
</reference>
<name>A0A381YP56_9ZZZZ</name>
<evidence type="ECO:0000256" key="1">
    <source>
        <dbReference type="SAM" id="Phobius"/>
    </source>
</evidence>
<keyword evidence="1" id="KW-0812">Transmembrane</keyword>
<evidence type="ECO:0000313" key="2">
    <source>
        <dbReference type="EMBL" id="SVA78780.1"/>
    </source>
</evidence>
<keyword evidence="1" id="KW-0472">Membrane</keyword>
<gene>
    <name evidence="2" type="ORF">METZ01_LOCUS131634</name>
</gene>
<feature type="transmembrane region" description="Helical" evidence="1">
    <location>
        <begin position="24"/>
        <end position="45"/>
    </location>
</feature>
<organism evidence="2">
    <name type="scientific">marine metagenome</name>
    <dbReference type="NCBI Taxonomy" id="408172"/>
    <lineage>
        <taxon>unclassified sequences</taxon>
        <taxon>metagenomes</taxon>
        <taxon>ecological metagenomes</taxon>
    </lineage>
</organism>
<proteinExistence type="predicted"/>
<accession>A0A381YP56</accession>
<dbReference type="EMBL" id="UINC01018700">
    <property type="protein sequence ID" value="SVA78780.1"/>
    <property type="molecule type" value="Genomic_DNA"/>
</dbReference>
<sequence length="61" mass="6983">MNLITANKYYFPLLHGAGGKYDELIVFGGMGLILIGLAFLSWRASGAKQERRRKRKTKRNR</sequence>